<keyword evidence="3" id="KW-0436">Ligase</keyword>
<dbReference type="RefSeq" id="WP_034719325.1">
    <property type="nucleotide sequence ID" value="NZ_FOIX01000004.1"/>
</dbReference>
<dbReference type="SUPFAM" id="SSF56059">
    <property type="entry name" value="Glutathione synthetase ATP-binding domain-like"/>
    <property type="match status" value="1"/>
</dbReference>
<dbReference type="Proteomes" id="UP000270036">
    <property type="component" value="Chromosome"/>
</dbReference>
<gene>
    <name evidence="2" type="ORF">HY04_09945</name>
    <name evidence="3" type="ORF">NCTC13489_01572</name>
</gene>
<evidence type="ECO:0000313" key="2">
    <source>
        <dbReference type="EMBL" id="KEY18785.1"/>
    </source>
</evidence>
<dbReference type="EMBL" id="JPEP01000002">
    <property type="protein sequence ID" value="KEY18785.1"/>
    <property type="molecule type" value="Genomic_DNA"/>
</dbReference>
<keyword evidence="4" id="KW-1185">Reference proteome</keyword>
<dbReference type="GO" id="GO:0016874">
    <property type="term" value="F:ligase activity"/>
    <property type="evidence" value="ECO:0007669"/>
    <property type="project" value="UniProtKB-KW"/>
</dbReference>
<dbReference type="InterPro" id="IPR039523">
    <property type="entry name" value="RimK-rel_E_lig_ATP-grasp"/>
</dbReference>
<protein>
    <submittedName>
        <fullName evidence="3">Alpha-L-glutamate ligase homolog</fullName>
    </submittedName>
</protein>
<dbReference type="KEGG" id="cant:NCTC13489_01572"/>
<organism evidence="3 5">
    <name type="scientific">Kaistella antarctica</name>
    <dbReference type="NCBI Taxonomy" id="266748"/>
    <lineage>
        <taxon>Bacteria</taxon>
        <taxon>Pseudomonadati</taxon>
        <taxon>Bacteroidota</taxon>
        <taxon>Flavobacteriia</taxon>
        <taxon>Flavobacteriales</taxon>
        <taxon>Weeksellaceae</taxon>
        <taxon>Chryseobacterium group</taxon>
        <taxon>Kaistella</taxon>
    </lineage>
</organism>
<reference evidence="3 5" key="2">
    <citation type="submission" date="2018-12" db="EMBL/GenBank/DDBJ databases">
        <authorList>
            <consortium name="Pathogen Informatics"/>
        </authorList>
    </citation>
    <scope>NUCLEOTIDE SEQUENCE [LARGE SCALE GENOMIC DNA]</scope>
    <source>
        <strain evidence="3 5">NCTC13489</strain>
    </source>
</reference>
<proteinExistence type="predicted"/>
<dbReference type="STRING" id="266748.HY04_09945"/>
<dbReference type="EMBL" id="LR134441">
    <property type="protein sequence ID" value="VEH99513.1"/>
    <property type="molecule type" value="Genomic_DNA"/>
</dbReference>
<sequence>MKKLYRKYIQFLENFPADNHYFKTWVAEHYVMRGKEKFISTIKWTKEQQSTFDTFWISNYKKITNKGNKFYEAFNDQFNIEYISDFLFATKIESKLNSYNYSKIFSDKALLDILYKHRSCALLPETVILNSEGILYNADRHIINQEDAKQLLQKQQVVVIKPTVGGNSGKGIILANLDEEGLDVNQNFNILDFFSDENKNFIIQKKIEQSGELNELYPTSINTFRVITFIANDSVQLAPISLRIGCGGSFLDNIHAGGITVGVDTDNGCLMKKAYQLGYTNTKTIMLKHPDTNVIFENFKITGLDKVITAAKRLHEFTPNTRIISWDFTINHDYEPLLIEANYLGQSAWFNQITTGKSLFGNHITSILNLLK</sequence>
<evidence type="ECO:0000313" key="4">
    <source>
        <dbReference type="Proteomes" id="UP000028349"/>
    </source>
</evidence>
<dbReference type="Proteomes" id="UP000028349">
    <property type="component" value="Unassembled WGS sequence"/>
</dbReference>
<dbReference type="OrthoDB" id="6315394at2"/>
<name>A0A3S4YT81_9FLAO</name>
<dbReference type="AlphaFoldDB" id="A0A3S4YT81"/>
<feature type="domain" description="Alpha-L-glutamate ligase-related protein ATP-grasp" evidence="1">
    <location>
        <begin position="89"/>
        <end position="362"/>
    </location>
</feature>
<evidence type="ECO:0000313" key="3">
    <source>
        <dbReference type="EMBL" id="VEH99513.1"/>
    </source>
</evidence>
<reference evidence="2 4" key="1">
    <citation type="submission" date="2014-07" db="EMBL/GenBank/DDBJ databases">
        <authorList>
            <person name="Pisani N.G."/>
            <person name="Newman J.D."/>
        </authorList>
    </citation>
    <scope>NUCLEOTIDE SEQUENCE [LARGE SCALE GENOMIC DNA]</scope>
    <source>
        <strain evidence="2 4">LMG 24720</strain>
    </source>
</reference>
<accession>A0A3S4YT81</accession>
<evidence type="ECO:0000259" key="1">
    <source>
        <dbReference type="Pfam" id="PF14397"/>
    </source>
</evidence>
<evidence type="ECO:0000313" key="5">
    <source>
        <dbReference type="Proteomes" id="UP000270036"/>
    </source>
</evidence>
<dbReference type="Pfam" id="PF14397">
    <property type="entry name" value="ATPgrasp_ST"/>
    <property type="match status" value="1"/>
</dbReference>